<gene>
    <name evidence="2" type="ORF">INT08_01260</name>
</gene>
<keyword evidence="3" id="KW-1185">Reference proteome</keyword>
<dbReference type="InterPro" id="IPR020904">
    <property type="entry name" value="Sc_DH/Rdtase_CS"/>
</dbReference>
<dbReference type="Pfam" id="PF13561">
    <property type="entry name" value="adh_short_C2"/>
    <property type="match status" value="1"/>
</dbReference>
<dbReference type="PRINTS" id="PR00081">
    <property type="entry name" value="GDHRDH"/>
</dbReference>
<organism evidence="2 3">
    <name type="scientific">Prosthecochloris ethylica</name>
    <dbReference type="NCBI Taxonomy" id="2743976"/>
    <lineage>
        <taxon>Bacteria</taxon>
        <taxon>Pseudomonadati</taxon>
        <taxon>Chlorobiota</taxon>
        <taxon>Chlorobiia</taxon>
        <taxon>Chlorobiales</taxon>
        <taxon>Chlorobiaceae</taxon>
        <taxon>Prosthecochloris</taxon>
    </lineage>
</organism>
<protein>
    <submittedName>
        <fullName evidence="2">SDR family oxidoreductase</fullName>
    </submittedName>
</protein>
<dbReference type="EMBL" id="JADGII010000001">
    <property type="protein sequence ID" value="MBF0635811.1"/>
    <property type="molecule type" value="Genomic_DNA"/>
</dbReference>
<comment type="similarity">
    <text evidence="1">Belongs to the short-chain dehydrogenases/reductases (SDR) family.</text>
</comment>
<evidence type="ECO:0000313" key="3">
    <source>
        <dbReference type="Proteomes" id="UP000619838"/>
    </source>
</evidence>
<dbReference type="PANTHER" id="PTHR42760">
    <property type="entry name" value="SHORT-CHAIN DEHYDROGENASES/REDUCTASES FAMILY MEMBER"/>
    <property type="match status" value="1"/>
</dbReference>
<reference evidence="2 3" key="1">
    <citation type="journal article" date="2020" name="Microorganisms">
        <title>Simultaneous Genome Sequencing of Prosthecochloris ethylica and Desulfuromonas acetoxidans within a Syntrophic Mixture Reveals Unique Pili and Protein Interactions.</title>
        <authorList>
            <person name="Kyndt J.A."/>
            <person name="Van Beeumen J.J."/>
            <person name="Meyer T.E."/>
        </authorList>
    </citation>
    <scope>NUCLEOTIDE SEQUENCE [LARGE SCALE GENOMIC DNA]</scope>
    <source>
        <strain evidence="2 3">N3</strain>
    </source>
</reference>
<dbReference type="PRINTS" id="PR00080">
    <property type="entry name" value="SDRFAMILY"/>
</dbReference>
<dbReference type="SUPFAM" id="SSF51735">
    <property type="entry name" value="NAD(P)-binding Rossmann-fold domains"/>
    <property type="match status" value="1"/>
</dbReference>
<dbReference type="InterPro" id="IPR036291">
    <property type="entry name" value="NAD(P)-bd_dom_sf"/>
</dbReference>
<sequence>MRLSGRIALVTGAGGGIGSAVARCFAAEGAEVVLSDKTERQCRNVEREIVGAGGVARVVAADMMKPHEIAELFSGLEQLDILCTVAGGDCDPVADVTALDEDRIGMNLDLNLRSCMLCCREAARIMKPRQSGRIVTMSSLTWRGAAGQFSYAAAKGGIVSFVRSLAMALGPDNITVNALAPALVDVPLFERVLGAERWNAMKADAVSRYPLRRIARPEDVARAALFFASDDAAFLTGQVLEISGGARL</sequence>
<accession>A0ABR9XP55</accession>
<dbReference type="PANTHER" id="PTHR42760:SF40">
    <property type="entry name" value="3-OXOACYL-[ACYL-CARRIER-PROTEIN] REDUCTASE, CHLOROPLASTIC"/>
    <property type="match status" value="1"/>
</dbReference>
<dbReference type="Gene3D" id="3.40.50.720">
    <property type="entry name" value="NAD(P)-binding Rossmann-like Domain"/>
    <property type="match status" value="1"/>
</dbReference>
<name>A0ABR9XP55_9CHLB</name>
<dbReference type="InterPro" id="IPR002347">
    <property type="entry name" value="SDR_fam"/>
</dbReference>
<dbReference type="PROSITE" id="PS00061">
    <property type="entry name" value="ADH_SHORT"/>
    <property type="match status" value="1"/>
</dbReference>
<dbReference type="CDD" id="cd05233">
    <property type="entry name" value="SDR_c"/>
    <property type="match status" value="1"/>
</dbReference>
<evidence type="ECO:0000313" key="2">
    <source>
        <dbReference type="EMBL" id="MBF0635811.1"/>
    </source>
</evidence>
<evidence type="ECO:0000256" key="1">
    <source>
        <dbReference type="ARBA" id="ARBA00006484"/>
    </source>
</evidence>
<proteinExistence type="inferred from homology"/>
<dbReference type="RefSeq" id="WP_175186948.1">
    <property type="nucleotide sequence ID" value="NZ_JABVZQ010000002.1"/>
</dbReference>
<dbReference type="Proteomes" id="UP000619838">
    <property type="component" value="Unassembled WGS sequence"/>
</dbReference>
<comment type="caution">
    <text evidence="2">The sequence shown here is derived from an EMBL/GenBank/DDBJ whole genome shotgun (WGS) entry which is preliminary data.</text>
</comment>